<evidence type="ECO:0000256" key="1">
    <source>
        <dbReference type="SAM" id="MobiDB-lite"/>
    </source>
</evidence>
<sequence>MSTPAISSHSQGHPGDAANRSSYAHPSRTSQVAEEQPASGWDTPKLPPNANRASQPRRAKPDVQSDRVEEVASGKPSMDNRNVHTKPIHGESRTSDNHSTHSSLKSRGDPNGSGSGFMSTSSFKSFFSPILGGSHSLFSGSNGKSTGSTKTGKKKEGAKVRISEPNPRVVVTESGTEVVNKTVTSADAALDAPTNPITEGRIEGKECIRTRSNSLSVSHPSGTPSQPRLTQLTVGSALDLSSPGSATQQLNQLVAPGSGSGSGASSPCGLHRSVSSHGYHTGELRRPRPNRSNRPPASLWRDLAMREGFFATGMSSGTGSHGTDADSLRKNDSSKVNPENIASALYWFRQAADQGDAVADRYLRHRDGPLSLLSNLPGYSKDLKSTKPQDDMELASAASASAAAVAATSMELTSSEESYTREWNQGLGDPVGSGMQSLVDQMGSPSMTGGSLKPSLSQVSIIDLNQSAPPAVAHSKSYAMANSKVLAKRRTSLFTIPSAASSVSSLSSMSSAALLAGWQAPVPESPTMEDNESLLTRPRRTPLPTGPHPASAKQSISSTAPTASPEIGTSSQSPTKKHRAAPSDADSTAQLSTRLADSLNLGTPSATVVHKSTAPCKVSTPVKPSSTTTSVTSTSDPLSSQPNNPPSLPKFTFVVDPPTPNTTHQSEEGVAKENVSQDAGNEKPMRPARHPDREPTKVARPSAPTKGKGKGHTISTRPSPSTQHVQPTRATAPAPRASGRPSTTAQSNNLPRTLPDPPKKDKSLIQAATTTVGASTTRYRLSATLVDSSQPPTKPGNQTTHLPRGAKGKRAQSSEVLKSSPSTEFLHSGSGTSHTIAHLGTGLRSNETLAQ</sequence>
<organism evidence="2 3">
    <name type="scientific">Dispira parvispora</name>
    <dbReference type="NCBI Taxonomy" id="1520584"/>
    <lineage>
        <taxon>Eukaryota</taxon>
        <taxon>Fungi</taxon>
        <taxon>Fungi incertae sedis</taxon>
        <taxon>Zoopagomycota</taxon>
        <taxon>Kickxellomycotina</taxon>
        <taxon>Dimargaritomycetes</taxon>
        <taxon>Dimargaritales</taxon>
        <taxon>Dimargaritaceae</taxon>
        <taxon>Dispira</taxon>
    </lineage>
</organism>
<dbReference type="EMBL" id="JANBPY010000753">
    <property type="protein sequence ID" value="KAJ1963977.1"/>
    <property type="molecule type" value="Genomic_DNA"/>
</dbReference>
<feature type="compositionally biased region" description="Basic and acidic residues" evidence="1">
    <location>
        <begin position="680"/>
        <end position="697"/>
    </location>
</feature>
<feature type="region of interest" description="Disordered" evidence="1">
    <location>
        <begin position="616"/>
        <end position="764"/>
    </location>
</feature>
<feature type="compositionally biased region" description="Polar residues" evidence="1">
    <location>
        <begin position="811"/>
        <end position="835"/>
    </location>
</feature>
<dbReference type="AlphaFoldDB" id="A0A9W8E216"/>
<reference evidence="2" key="1">
    <citation type="submission" date="2022-07" db="EMBL/GenBank/DDBJ databases">
        <title>Phylogenomic reconstructions and comparative analyses of Kickxellomycotina fungi.</title>
        <authorList>
            <person name="Reynolds N.K."/>
            <person name="Stajich J.E."/>
            <person name="Barry K."/>
            <person name="Grigoriev I.V."/>
            <person name="Crous P."/>
            <person name="Smith M.E."/>
        </authorList>
    </citation>
    <scope>NUCLEOTIDE SEQUENCE</scope>
    <source>
        <strain evidence="2">RSA 1196</strain>
    </source>
</reference>
<evidence type="ECO:0000313" key="3">
    <source>
        <dbReference type="Proteomes" id="UP001150925"/>
    </source>
</evidence>
<accession>A0A9W8E216</accession>
<gene>
    <name evidence="2" type="ORF">IWQ62_003067</name>
</gene>
<proteinExistence type="predicted"/>
<feature type="compositionally biased region" description="Low complexity" evidence="1">
    <location>
        <begin position="617"/>
        <end position="642"/>
    </location>
</feature>
<feature type="compositionally biased region" description="Polar residues" evidence="1">
    <location>
        <begin position="19"/>
        <end position="33"/>
    </location>
</feature>
<feature type="region of interest" description="Disordered" evidence="1">
    <location>
        <begin position="523"/>
        <end position="591"/>
    </location>
</feature>
<comment type="caution">
    <text evidence="2">The sequence shown here is derived from an EMBL/GenBank/DDBJ whole genome shotgun (WGS) entry which is preliminary data.</text>
</comment>
<feature type="compositionally biased region" description="Low complexity" evidence="1">
    <location>
        <begin position="727"/>
        <end position="743"/>
    </location>
</feature>
<feature type="compositionally biased region" description="Low complexity" evidence="1">
    <location>
        <begin position="116"/>
        <end position="128"/>
    </location>
</feature>
<feature type="compositionally biased region" description="Low complexity" evidence="1">
    <location>
        <begin position="312"/>
        <end position="322"/>
    </location>
</feature>
<protein>
    <submittedName>
        <fullName evidence="2">Uncharacterized protein</fullName>
    </submittedName>
</protein>
<feature type="compositionally biased region" description="Polar residues" evidence="1">
    <location>
        <begin position="552"/>
        <end position="574"/>
    </location>
</feature>
<feature type="region of interest" description="Disordered" evidence="1">
    <location>
        <begin position="252"/>
        <end position="297"/>
    </location>
</feature>
<feature type="compositionally biased region" description="Basic and acidic residues" evidence="1">
    <location>
        <begin position="88"/>
        <end position="99"/>
    </location>
</feature>
<keyword evidence="3" id="KW-1185">Reference proteome</keyword>
<feature type="compositionally biased region" description="Low complexity" evidence="1">
    <location>
        <begin position="139"/>
        <end position="150"/>
    </location>
</feature>
<name>A0A9W8E216_9FUNG</name>
<feature type="compositionally biased region" description="Basic and acidic residues" evidence="1">
    <location>
        <begin position="59"/>
        <end position="72"/>
    </location>
</feature>
<feature type="compositionally biased region" description="Polar residues" evidence="1">
    <location>
        <begin position="1"/>
        <end position="11"/>
    </location>
</feature>
<feature type="region of interest" description="Disordered" evidence="1">
    <location>
        <begin position="312"/>
        <end position="335"/>
    </location>
</feature>
<dbReference type="Proteomes" id="UP001150925">
    <property type="component" value="Unassembled WGS sequence"/>
</dbReference>
<feature type="region of interest" description="Disordered" evidence="1">
    <location>
        <begin position="785"/>
        <end position="851"/>
    </location>
</feature>
<feature type="compositionally biased region" description="Polar residues" evidence="1">
    <location>
        <begin position="785"/>
        <end position="801"/>
    </location>
</feature>
<evidence type="ECO:0000313" key="2">
    <source>
        <dbReference type="EMBL" id="KAJ1963977.1"/>
    </source>
</evidence>
<feature type="region of interest" description="Disordered" evidence="1">
    <location>
        <begin position="1"/>
        <end position="167"/>
    </location>
</feature>
<feature type="compositionally biased region" description="Polar residues" evidence="1">
    <location>
        <begin position="713"/>
        <end position="726"/>
    </location>
</feature>
<feature type="compositionally biased region" description="Basic and acidic residues" evidence="1">
    <location>
        <begin position="323"/>
        <end position="333"/>
    </location>
</feature>